<feature type="coiled-coil region" evidence="1">
    <location>
        <begin position="15"/>
        <end position="49"/>
    </location>
</feature>
<organism evidence="3 4">
    <name type="scientific">Comamonas endophytica</name>
    <dbReference type="NCBI Taxonomy" id="2949090"/>
    <lineage>
        <taxon>Bacteria</taxon>
        <taxon>Pseudomonadati</taxon>
        <taxon>Pseudomonadota</taxon>
        <taxon>Betaproteobacteria</taxon>
        <taxon>Burkholderiales</taxon>
        <taxon>Comamonadaceae</taxon>
        <taxon>Comamonas</taxon>
    </lineage>
</organism>
<sequence>MNMLDSLLAIKRFRQGQAETAMRQQRQALEQARQERVAAEELLTRLLADGVLAEQRLYAGLYTRLVHLGDIEDVRLAVAALRQGEQRQQDARDRAQRGQEEAQQYFDQARARHQEAARQTSKYIELSSSFSATRALASERREDLEMEEAASVRRERENWGASDGDNP</sequence>
<dbReference type="EMBL" id="CP106881">
    <property type="protein sequence ID" value="UYG52814.1"/>
    <property type="molecule type" value="Genomic_DNA"/>
</dbReference>
<dbReference type="InterPro" id="IPR053716">
    <property type="entry name" value="Flag_assembly_chemotaxis_eff"/>
</dbReference>
<feature type="compositionally biased region" description="Basic and acidic residues" evidence="2">
    <location>
        <begin position="84"/>
        <end position="100"/>
    </location>
</feature>
<dbReference type="RefSeq" id="WP_231043325.1">
    <property type="nucleotide sequence ID" value="NZ_CP106881.1"/>
</dbReference>
<feature type="region of interest" description="Disordered" evidence="2">
    <location>
        <begin position="83"/>
        <end position="110"/>
    </location>
</feature>
<reference evidence="3" key="1">
    <citation type="submission" date="2022-09" db="EMBL/GenBank/DDBJ databases">
        <title>The complete genome of Acidovorax sp. 5MLIR.</title>
        <authorList>
            <person name="Liu L."/>
            <person name="Yue J."/>
            <person name="Yang F."/>
            <person name="Yuan J."/>
            <person name="Li L."/>
        </authorList>
    </citation>
    <scope>NUCLEOTIDE SEQUENCE</scope>
    <source>
        <strain evidence="3">5MLIR</strain>
    </source>
</reference>
<gene>
    <name evidence="3" type="ORF">M9799_06130</name>
</gene>
<evidence type="ECO:0000313" key="3">
    <source>
        <dbReference type="EMBL" id="UYG52814.1"/>
    </source>
</evidence>
<protein>
    <submittedName>
        <fullName evidence="3">Type III secretion protein</fullName>
    </submittedName>
</protein>
<keyword evidence="4" id="KW-1185">Reference proteome</keyword>
<proteinExistence type="predicted"/>
<evidence type="ECO:0000256" key="1">
    <source>
        <dbReference type="SAM" id="Coils"/>
    </source>
</evidence>
<feature type="region of interest" description="Disordered" evidence="2">
    <location>
        <begin position="138"/>
        <end position="167"/>
    </location>
</feature>
<evidence type="ECO:0000256" key="2">
    <source>
        <dbReference type="SAM" id="MobiDB-lite"/>
    </source>
</evidence>
<dbReference type="Gene3D" id="1.10.287.1700">
    <property type="match status" value="1"/>
</dbReference>
<dbReference type="InterPro" id="IPR009929">
    <property type="entry name" value="T3SS_YscO"/>
</dbReference>
<dbReference type="Proteomes" id="UP001162800">
    <property type="component" value="Chromosome"/>
</dbReference>
<keyword evidence="1" id="KW-0175">Coiled coil</keyword>
<name>A0ABY6GCK6_9BURK</name>
<accession>A0ABY6GCK6</accession>
<dbReference type="Pfam" id="PF07321">
    <property type="entry name" value="YscO"/>
    <property type="match status" value="1"/>
</dbReference>
<evidence type="ECO:0000313" key="4">
    <source>
        <dbReference type="Proteomes" id="UP001162800"/>
    </source>
</evidence>